<dbReference type="PANTHER" id="PTHR46540">
    <property type="entry name" value="TETRATRICOPEPTIDE REPEAT PROTEIN 12"/>
    <property type="match status" value="1"/>
</dbReference>
<dbReference type="Gene3D" id="1.25.10.10">
    <property type="entry name" value="Leucine-rich Repeat Variant"/>
    <property type="match status" value="1"/>
</dbReference>
<accession>A0ABU7BF96</accession>
<comment type="caution">
    <text evidence="1">The sequence shown here is derived from an EMBL/GenBank/DDBJ whole genome shotgun (WGS) entry which is preliminary data.</text>
</comment>
<gene>
    <name evidence="1" type="ORF">ATANTOWER_009533</name>
</gene>
<dbReference type="EMBL" id="JAHUTI010051345">
    <property type="protein sequence ID" value="MED6249116.1"/>
    <property type="molecule type" value="Genomic_DNA"/>
</dbReference>
<name>A0ABU7BF96_9TELE</name>
<keyword evidence="2" id="KW-1185">Reference proteome</keyword>
<organism evidence="1 2">
    <name type="scientific">Ataeniobius toweri</name>
    <dbReference type="NCBI Taxonomy" id="208326"/>
    <lineage>
        <taxon>Eukaryota</taxon>
        <taxon>Metazoa</taxon>
        <taxon>Chordata</taxon>
        <taxon>Craniata</taxon>
        <taxon>Vertebrata</taxon>
        <taxon>Euteleostomi</taxon>
        <taxon>Actinopterygii</taxon>
        <taxon>Neopterygii</taxon>
        <taxon>Teleostei</taxon>
        <taxon>Neoteleostei</taxon>
        <taxon>Acanthomorphata</taxon>
        <taxon>Ovalentaria</taxon>
        <taxon>Atherinomorphae</taxon>
        <taxon>Cyprinodontiformes</taxon>
        <taxon>Goodeidae</taxon>
        <taxon>Ataeniobius</taxon>
    </lineage>
</organism>
<protein>
    <recommendedName>
        <fullName evidence="3">Ataxin-10</fullName>
    </recommendedName>
</protein>
<dbReference type="InterPro" id="IPR043195">
    <property type="entry name" value="TTC12"/>
</dbReference>
<sequence length="239" mass="26866">CLLQKTDDLLSQESCVSVLKLWRIICHENDENQKLLIKCSVARQPLVQLLTSEHGEVVKECLELLSLYSKTSHGRRLAIDNLNLHTLVRNLMRCISEPKQQQEISAVCILETFAAEDGFRLKLRNMSTDCVVVPFKIILGNISKFNQNVLKSLISAVGFLAEDEVICRKLAHEQECWEAFVTATKQCGTSEYKDILYILLGLIINLSMITSSPMQEHAVSLCDCCLDLLKNADGRIVTA</sequence>
<evidence type="ECO:0008006" key="3">
    <source>
        <dbReference type="Google" id="ProtNLM"/>
    </source>
</evidence>
<dbReference type="Proteomes" id="UP001345963">
    <property type="component" value="Unassembled WGS sequence"/>
</dbReference>
<proteinExistence type="predicted"/>
<evidence type="ECO:0000313" key="1">
    <source>
        <dbReference type="EMBL" id="MED6249116.1"/>
    </source>
</evidence>
<dbReference type="SUPFAM" id="SSF48371">
    <property type="entry name" value="ARM repeat"/>
    <property type="match status" value="1"/>
</dbReference>
<reference evidence="1 2" key="1">
    <citation type="submission" date="2021-07" db="EMBL/GenBank/DDBJ databases">
        <authorList>
            <person name="Palmer J.M."/>
        </authorList>
    </citation>
    <scope>NUCLEOTIDE SEQUENCE [LARGE SCALE GENOMIC DNA]</scope>
    <source>
        <strain evidence="1 2">AT_MEX2019</strain>
        <tissue evidence="1">Muscle</tissue>
    </source>
</reference>
<dbReference type="PANTHER" id="PTHR46540:SF1">
    <property type="entry name" value="TETRATRICOPEPTIDE REPEAT PROTEIN 12"/>
    <property type="match status" value="1"/>
</dbReference>
<dbReference type="InterPro" id="IPR016024">
    <property type="entry name" value="ARM-type_fold"/>
</dbReference>
<evidence type="ECO:0000313" key="2">
    <source>
        <dbReference type="Proteomes" id="UP001345963"/>
    </source>
</evidence>
<dbReference type="InterPro" id="IPR011989">
    <property type="entry name" value="ARM-like"/>
</dbReference>
<feature type="non-terminal residue" evidence="1">
    <location>
        <position position="1"/>
    </location>
</feature>